<feature type="region of interest" description="Disordered" evidence="1">
    <location>
        <begin position="26"/>
        <end position="83"/>
    </location>
</feature>
<dbReference type="Proteomes" id="UP000253664">
    <property type="component" value="Unassembled WGS sequence"/>
</dbReference>
<accession>A0A367LFS6</accession>
<sequence length="159" mass="16988">MLIERKLTSGGYHAVTAVGEARDAIGTASPGAGGRRASSEAGRCRPTKRDDEREAPKVKRQKGGPSLPRNPSDPVPQPQPSACLSHLLSKQPEELKNLRCNSSCVTATHAFLLLIIDECYRNNYSGIFSISPPTQEIIRTAVSGKETAPPSTPADATPR</sequence>
<protein>
    <submittedName>
        <fullName evidence="2">Uncharacterized protein</fullName>
    </submittedName>
</protein>
<dbReference type="AlphaFoldDB" id="A0A367LFS6"/>
<comment type="caution">
    <text evidence="2">The sequence shown here is derived from an EMBL/GenBank/DDBJ whole genome shotgun (WGS) entry which is preliminary data.</text>
</comment>
<feature type="compositionally biased region" description="Basic and acidic residues" evidence="1">
    <location>
        <begin position="47"/>
        <end position="57"/>
    </location>
</feature>
<evidence type="ECO:0000313" key="3">
    <source>
        <dbReference type="Proteomes" id="UP000253664"/>
    </source>
</evidence>
<proteinExistence type="predicted"/>
<organism evidence="2 3">
    <name type="scientific">Ophiocordyceps polyrhachis-furcata BCC 54312</name>
    <dbReference type="NCBI Taxonomy" id="1330021"/>
    <lineage>
        <taxon>Eukaryota</taxon>
        <taxon>Fungi</taxon>
        <taxon>Dikarya</taxon>
        <taxon>Ascomycota</taxon>
        <taxon>Pezizomycotina</taxon>
        <taxon>Sordariomycetes</taxon>
        <taxon>Hypocreomycetidae</taxon>
        <taxon>Hypocreales</taxon>
        <taxon>Ophiocordycipitaceae</taxon>
        <taxon>Ophiocordyceps</taxon>
    </lineage>
</organism>
<keyword evidence="3" id="KW-1185">Reference proteome</keyword>
<reference evidence="2 3" key="1">
    <citation type="journal article" date="2015" name="BMC Genomics">
        <title>Insights from the genome of Ophiocordyceps polyrhachis-furcata to pathogenicity and host specificity in insect fungi.</title>
        <authorList>
            <person name="Wichadakul D."/>
            <person name="Kobmoo N."/>
            <person name="Ingsriswang S."/>
            <person name="Tangphatsornruang S."/>
            <person name="Chantasingh D."/>
            <person name="Luangsa-ard J.J."/>
            <person name="Eurwilaichitr L."/>
        </authorList>
    </citation>
    <scope>NUCLEOTIDE SEQUENCE [LARGE SCALE GENOMIC DNA]</scope>
    <source>
        <strain evidence="2 3">BCC 54312</strain>
    </source>
</reference>
<evidence type="ECO:0000256" key="1">
    <source>
        <dbReference type="SAM" id="MobiDB-lite"/>
    </source>
</evidence>
<name>A0A367LFS6_9HYPO</name>
<evidence type="ECO:0000313" key="2">
    <source>
        <dbReference type="EMBL" id="RCI13269.1"/>
    </source>
</evidence>
<dbReference type="EMBL" id="LKCN02000007">
    <property type="protein sequence ID" value="RCI13269.1"/>
    <property type="molecule type" value="Genomic_DNA"/>
</dbReference>
<gene>
    <name evidence="2" type="ORF">L249_1198</name>
</gene>